<sequence length="1253" mass="140220">MVSTMAKLGCGDCCADNTKILETILKGKHYNSHEEQTALECHWKKTSSVTSDKIASQPQDLDKSCVYQAQVCHSEWAPMGKKDSGCRENTNQGSAGQNSNQRGYIGLFSGEMAPLNLTVHRILNSATHSSMQNCHQQVSNVNALPKDCIQQRAHTDISIHPSVSHQSGLGNKGSKMPDDLNASKMQECVPLKKRKKYLVQVTEDNPGYEFSAKNNVSTVDQTGSPDKLCVKRTLDNGIRPFTKQFEKSHPVTWSKPVQPYQQVYMHKKNVAIVFPLPLEVVECFKSLTNPTKDSKVSEEGVKARPVGPHPEPALLHPTTKESDLISSSTSSSVAQTNHGSPEMITQCLPETGFSQCSRPEAPIQAKDTSHQKDSLYSVPLSSTSVCMREESSNMDNQCSAGHIHEDVTTTNERNINGSESQSVTEDNEQWSLQRLQRLMFDLEKKQSMSRKEVHFADLSSEILRLFWNEDFQELCETAKSDYYVNIMKEVKLYSGKRNSVILQECRTLQDLDHVAEDLHNTRQNPVVPTVESESFQSSVLNPSDCNKSTAKVNNDEIRMERDENVKVPENYVAATSTQAQSQPLLTVHENNCSVEEDLARVLTDKSTDMDVEHKDDYSNRGPVETKKPVFDCLSKPTLTECPDNSKNVTVNSEKGEELPENKTARNEVSLVRSLNEQSLAMSDNCMHVNSEEDQPTTEMTCSLEDCNNADSTDCCSFLEINVLSPETAKKLYFTEPKKDVKTIHKDVSVETCTEKTDQVIVYHCDFIPEDDTQINTNVKLAKNNIGNDGAQQVKQYCCLAKWFQDLGYAFNVPCACKKNTAKRVTEESSNIPSDANTDNLEIEEVITDYEDVRKIASAISVHQMNEPLRTGGTREFKKGKPAHDSCKNKTTNHTSCSKLVAKSDLIPYLGQDLSQGDSSFPLTPTGSDLQVEEKDKKITTPEVQKEKRTVNLALFGLSSLNHNKTVGVTRNNPEKKTGFGIRSFDTEHFPPATLNVRVNNAVRLNNDAIGRQTAKQRILKSWQNSLAPTQMFPDKQWSRKLKNGSKSRTETADIFEIEKSITPTAFDAMKNLLSTQQHIQTHESEIPSPTEQQKTSDGQSKNKKYSTKRNKKKNRILDSISLTRRKKGLYAHKSKSSASSVELPCPLGQSKHESSKRSMLDYRILPETFSFRDGGSLMKAHQSKDAAYGQKTETEMPKKRTVENLVIGVWCVSPKKKGKLKSTLPSSSSVSASTFQEFKKRYEEKKIVHPKTI</sequence>
<accession>A0A8T2MHF1</accession>
<evidence type="ECO:0000313" key="3">
    <source>
        <dbReference type="Proteomes" id="UP000752171"/>
    </source>
</evidence>
<evidence type="ECO:0000256" key="1">
    <source>
        <dbReference type="SAM" id="MobiDB-lite"/>
    </source>
</evidence>
<feature type="compositionally biased region" description="Polar residues" evidence="1">
    <location>
        <begin position="1087"/>
        <end position="1099"/>
    </location>
</feature>
<feature type="region of interest" description="Disordered" evidence="1">
    <location>
        <begin position="644"/>
        <end position="663"/>
    </location>
</feature>
<feature type="compositionally biased region" description="Basic and acidic residues" evidence="1">
    <location>
        <begin position="872"/>
        <end position="887"/>
    </location>
</feature>
<dbReference type="Proteomes" id="UP000752171">
    <property type="component" value="Unassembled WGS sequence"/>
</dbReference>
<name>A0A8T2MHF1_ASTMX</name>
<feature type="compositionally biased region" description="Polar residues" evidence="1">
    <location>
        <begin position="916"/>
        <end position="928"/>
    </location>
</feature>
<feature type="compositionally biased region" description="Basic and acidic residues" evidence="1">
    <location>
        <begin position="292"/>
        <end position="302"/>
    </location>
</feature>
<comment type="caution">
    <text evidence="2">The sequence shown here is derived from an EMBL/GenBank/DDBJ whole genome shotgun (WGS) entry which is preliminary data.</text>
</comment>
<gene>
    <name evidence="2" type="ORF">AMEX_G3696</name>
</gene>
<organism evidence="2 3">
    <name type="scientific">Astyanax mexicanus</name>
    <name type="common">Blind cave fish</name>
    <name type="synonym">Astyanax fasciatus mexicanus</name>
    <dbReference type="NCBI Taxonomy" id="7994"/>
    <lineage>
        <taxon>Eukaryota</taxon>
        <taxon>Metazoa</taxon>
        <taxon>Chordata</taxon>
        <taxon>Craniata</taxon>
        <taxon>Vertebrata</taxon>
        <taxon>Euteleostomi</taxon>
        <taxon>Actinopterygii</taxon>
        <taxon>Neopterygii</taxon>
        <taxon>Teleostei</taxon>
        <taxon>Ostariophysi</taxon>
        <taxon>Characiformes</taxon>
        <taxon>Characoidei</taxon>
        <taxon>Acestrorhamphidae</taxon>
        <taxon>Acestrorhamphinae</taxon>
        <taxon>Astyanax</taxon>
    </lineage>
</organism>
<feature type="region of interest" description="Disordered" evidence="1">
    <location>
        <begin position="290"/>
        <end position="339"/>
    </location>
</feature>
<proteinExistence type="predicted"/>
<feature type="compositionally biased region" description="Basic and acidic residues" evidence="1">
    <location>
        <begin position="653"/>
        <end position="663"/>
    </location>
</feature>
<feature type="compositionally biased region" description="Basic and acidic residues" evidence="1">
    <location>
        <begin position="931"/>
        <end position="940"/>
    </location>
</feature>
<protein>
    <submittedName>
        <fullName evidence="2">Uncharacterized protein</fullName>
    </submittedName>
</protein>
<feature type="compositionally biased region" description="Basic residues" evidence="1">
    <location>
        <begin position="1101"/>
        <end position="1114"/>
    </location>
</feature>
<feature type="region of interest" description="Disordered" evidence="1">
    <location>
        <begin position="869"/>
        <end position="892"/>
    </location>
</feature>
<feature type="region of interest" description="Disordered" evidence="1">
    <location>
        <begin position="1079"/>
        <end position="1119"/>
    </location>
</feature>
<reference evidence="2 3" key="1">
    <citation type="submission" date="2021-07" db="EMBL/GenBank/DDBJ databases">
        <authorList>
            <person name="Imarazene B."/>
            <person name="Zahm M."/>
            <person name="Klopp C."/>
            <person name="Cabau C."/>
            <person name="Beille S."/>
            <person name="Jouanno E."/>
            <person name="Castinel A."/>
            <person name="Lluch J."/>
            <person name="Gil L."/>
            <person name="Kuchtly C."/>
            <person name="Lopez Roques C."/>
            <person name="Donnadieu C."/>
            <person name="Parrinello H."/>
            <person name="Journot L."/>
            <person name="Du K."/>
            <person name="Schartl M."/>
            <person name="Retaux S."/>
            <person name="Guiguen Y."/>
        </authorList>
    </citation>
    <scope>NUCLEOTIDE SEQUENCE [LARGE SCALE GENOMIC DNA]</scope>
    <source>
        <strain evidence="2">Pach_M1</strain>
        <tissue evidence="2">Testis</tissue>
    </source>
</reference>
<dbReference type="KEGG" id="amex:103044412"/>
<dbReference type="EMBL" id="JAICCE010000002">
    <property type="protein sequence ID" value="KAG9280936.1"/>
    <property type="molecule type" value="Genomic_DNA"/>
</dbReference>
<evidence type="ECO:0000313" key="2">
    <source>
        <dbReference type="EMBL" id="KAG9280936.1"/>
    </source>
</evidence>
<feature type="region of interest" description="Disordered" evidence="1">
    <location>
        <begin position="916"/>
        <end position="940"/>
    </location>
</feature>
<dbReference type="AlphaFoldDB" id="A0A8T2MHF1"/>